<accession>A0ABT6S9T0</accession>
<dbReference type="Proteomes" id="UP001223978">
    <property type="component" value="Unassembled WGS sequence"/>
</dbReference>
<evidence type="ECO:0000313" key="2">
    <source>
        <dbReference type="Proteomes" id="UP001223978"/>
    </source>
</evidence>
<sequence length="222" mass="22882">MTADRSTDDEAHPVAARTRAVREVREVLRLGRLLPLGEAADGAWIAERAAARLLRPAGAAVAGVRIDALRLALAAPDAAGEPAVPAPPSALPPGPLRIAAELAATADAPLPSTATRVREALAAAAVERVGLVVAEVDLRVTELLDAAPSPPRPEEYTPPAARDEDATAVAVRAVPGVVDVRVLRSPHPRFELVVTGDRRVLDVVRAVRGVVGAAAVVVTATT</sequence>
<evidence type="ECO:0000313" key="1">
    <source>
        <dbReference type="EMBL" id="MDI3404912.1"/>
    </source>
</evidence>
<comment type="caution">
    <text evidence="1">The sequence shown here is derived from an EMBL/GenBank/DDBJ whole genome shotgun (WGS) entry which is preliminary data.</text>
</comment>
<keyword evidence="2" id="KW-1185">Reference proteome</keyword>
<reference evidence="1 2" key="1">
    <citation type="submission" date="2023-05" db="EMBL/GenBank/DDBJ databases">
        <title>Draft genome sequence of Streptomyces sp. B-S-A6 isolated from a cave soil in Thailand.</title>
        <authorList>
            <person name="Chamroensaksri N."/>
            <person name="Muangham S."/>
        </authorList>
    </citation>
    <scope>NUCLEOTIDE SEQUENCE [LARGE SCALE GENOMIC DNA]</scope>
    <source>
        <strain evidence="1 2">B-S-A6</strain>
    </source>
</reference>
<name>A0ABT6S9T0_9ACTN</name>
<dbReference type="RefSeq" id="WP_282542847.1">
    <property type="nucleotide sequence ID" value="NZ_JASCIQ010000012.1"/>
</dbReference>
<dbReference type="EMBL" id="JASCIQ010000012">
    <property type="protein sequence ID" value="MDI3404912.1"/>
    <property type="molecule type" value="Genomic_DNA"/>
</dbReference>
<protein>
    <submittedName>
        <fullName evidence="1">Nucleopolyhedrovirus P10 family protein</fullName>
    </submittedName>
</protein>
<gene>
    <name evidence="1" type="ORF">QIS96_13930</name>
</gene>
<organism evidence="1 2">
    <name type="scientific">Streptomyces cavernicola</name>
    <dbReference type="NCBI Taxonomy" id="3043613"/>
    <lineage>
        <taxon>Bacteria</taxon>
        <taxon>Bacillati</taxon>
        <taxon>Actinomycetota</taxon>
        <taxon>Actinomycetes</taxon>
        <taxon>Kitasatosporales</taxon>
        <taxon>Streptomycetaceae</taxon>
        <taxon>Streptomyces</taxon>
    </lineage>
</organism>
<proteinExistence type="predicted"/>